<keyword evidence="2" id="KW-1185">Reference proteome</keyword>
<comment type="caution">
    <text evidence="1">The sequence shown here is derived from an EMBL/GenBank/DDBJ whole genome shotgun (WGS) entry which is preliminary data.</text>
</comment>
<gene>
    <name evidence="1" type="ORF">LTR24_009365</name>
</gene>
<reference evidence="1 2" key="1">
    <citation type="submission" date="2023-08" db="EMBL/GenBank/DDBJ databases">
        <title>Black Yeasts Isolated from many extreme environments.</title>
        <authorList>
            <person name="Coleine C."/>
            <person name="Stajich J.E."/>
            <person name="Selbmann L."/>
        </authorList>
    </citation>
    <scope>NUCLEOTIDE SEQUENCE [LARGE SCALE GENOMIC DNA]</scope>
    <source>
        <strain evidence="1 2">CCFEE 5885</strain>
    </source>
</reference>
<accession>A0ABR0JY42</accession>
<name>A0ABR0JY42_9EURO</name>
<evidence type="ECO:0000313" key="1">
    <source>
        <dbReference type="EMBL" id="KAK5077734.1"/>
    </source>
</evidence>
<organism evidence="1 2">
    <name type="scientific">Lithohypha guttulata</name>
    <dbReference type="NCBI Taxonomy" id="1690604"/>
    <lineage>
        <taxon>Eukaryota</taxon>
        <taxon>Fungi</taxon>
        <taxon>Dikarya</taxon>
        <taxon>Ascomycota</taxon>
        <taxon>Pezizomycotina</taxon>
        <taxon>Eurotiomycetes</taxon>
        <taxon>Chaetothyriomycetidae</taxon>
        <taxon>Chaetothyriales</taxon>
        <taxon>Trichomeriaceae</taxon>
        <taxon>Lithohypha</taxon>
    </lineage>
</organism>
<dbReference type="Proteomes" id="UP001345013">
    <property type="component" value="Unassembled WGS sequence"/>
</dbReference>
<sequence>MVSNPFGPSFVDIVHGSNKSTHTTEEVLHAQAEANKIRYADAQALLAERKRKREADVPDHLKAARVKVQEHQERQEQRDIAYEDQTALGSSIQLKLKTNAPSGTSDATLPDNERTIHVEDTDLTATMDGDEEIIEKNVDSNKLDVVYEYMASVGRVSPYRKMVYKIDPKSGARCGLMRSIPNFRVLAFKTMSGLPQVLWRVVHSGSAGAVSTSQLGANFYSQARKIHGTSSEFTNFEMEEIADQLKRHVNGEKKNFNSHWISALTASSTRWIDTRTLRKPALVLPMYGAIKAWSVEDQLLKWRWDMFKHSTLTEWIVWDELDAEDVEEIPYQKFSRPPYLKPTRSSSRVSRRALSLMEIVPEIARTASQKVDFERGRGIPRTALHKKCYYTHQQEAEMQAFDGKVYVKRSGRLPTAPRIVQDDKRSNISTQRLDDIYAIAKPWRSRKLIFIWIISLLTRKHYLDDMVQAIVDRYANVIGMSLDVIENSDHTNDHINRKVLKHDVPGPYCSAKVDVNGYQELMKACIEQWYKVDQEHHNESSGLDVYFMDGEHQTERRLLLSREKGLLGRCETVDLLPVLTADPTSAKHPDVSVVKTVGKVVGYVESHEECVARRAAQYGAGTKVLAPDVPMRHLGYNIRKLYGQRAKMKIDEMKTSTPVPRVQQGLTESVT</sequence>
<proteinExistence type="predicted"/>
<dbReference type="EMBL" id="JAVRRG010000202">
    <property type="protein sequence ID" value="KAK5077734.1"/>
    <property type="molecule type" value="Genomic_DNA"/>
</dbReference>
<protein>
    <submittedName>
        <fullName evidence="1">Uncharacterized protein</fullName>
    </submittedName>
</protein>
<evidence type="ECO:0000313" key="2">
    <source>
        <dbReference type="Proteomes" id="UP001345013"/>
    </source>
</evidence>